<dbReference type="CDD" id="cd01650">
    <property type="entry name" value="RT_nLTR_like"/>
    <property type="match status" value="1"/>
</dbReference>
<dbReference type="CDD" id="cd06222">
    <property type="entry name" value="RNase_H_like"/>
    <property type="match status" value="1"/>
</dbReference>
<dbReference type="InterPro" id="IPR000477">
    <property type="entry name" value="RT_dom"/>
</dbReference>
<dbReference type="SUPFAM" id="SSF56219">
    <property type="entry name" value="DNase I-like"/>
    <property type="match status" value="1"/>
</dbReference>
<dbReference type="GO" id="GO:0003676">
    <property type="term" value="F:nucleic acid binding"/>
    <property type="evidence" value="ECO:0007669"/>
    <property type="project" value="InterPro"/>
</dbReference>
<protein>
    <recommendedName>
        <fullName evidence="1">Reverse transcriptase domain-containing protein</fullName>
    </recommendedName>
</protein>
<evidence type="ECO:0000313" key="3">
    <source>
        <dbReference type="Proteomes" id="UP001457282"/>
    </source>
</evidence>
<dbReference type="InterPro" id="IPR036691">
    <property type="entry name" value="Endo/exonu/phosph_ase_sf"/>
</dbReference>
<evidence type="ECO:0000259" key="1">
    <source>
        <dbReference type="PROSITE" id="PS50878"/>
    </source>
</evidence>
<dbReference type="PROSITE" id="PS50878">
    <property type="entry name" value="RT_POL"/>
    <property type="match status" value="1"/>
</dbReference>
<keyword evidence="3" id="KW-1185">Reference proteome</keyword>
<dbReference type="InterPro" id="IPR043502">
    <property type="entry name" value="DNA/RNA_pol_sf"/>
</dbReference>
<name>A0AAW1WAU0_RUBAR</name>
<feature type="domain" description="Reverse transcriptase" evidence="1">
    <location>
        <begin position="435"/>
        <end position="717"/>
    </location>
</feature>
<sequence>MKLLSWNVRGLGGIRWSRTFRDLKDLICVHKPEVVFLIETKMTSVQMGKLKLVLGMDGILSVPRIDDNGGASGGLCLLWRGGVVVSFLSSSFFHIDVLVKWEDGLDCRVTGFYGEPNAGQRFLSWELLRQLALGRDGPWMCCGDFNEILSISEKTGHTLRSQRQIDDFKFTVEECGLYAFDFTGYEFTWDNRRVGDANVQARIDRGFGNLSLIQKWGGFTSHHLVAMASDHCPLLIESDPPFNGRGDGLGRRRFTFEEMWTTDEDCGKMIQQLWGVDCGNSVLEKIKHVSVGLKDWEKEKFGSVRRSIKELREVLDGFQRQAPTEINLQQRREVEVKLDQVLFREEIMWSQRSRVNWLKYAGDGVPHDDIFNAVTSRISTSQVQFLEKSFSRAEVEVALKNMGPTKAPGPDGMPPIFYQKYWSVVGDDVIATCLGFLNGSRGVEELNHTLIALIPKVANPKKVTEFRPISLCNVIYKIISKTLANRLKTVLSDVISEFQSAFVPNRLIHDNVVAAFEILHNLKRRGRKSRQKVAVKLDMAKAYDRVEWRFIRRMLEVMGFPHRFCYLIMQCIQTVSYSVLFQGRPFGKIIPSRGLRQGDPISPYLFLLVAEGFSALLRRASRDKYIHGVSIARGAPSISHLFFADDSLLFCDASAQDCDMLKEIFEIYEKASGQKINTDKSAMCFSPRTLRSDQEVCSNILDMKVVPCHERYLGLPTVAGRDKKKMFRGLADRVWNRVNGWEGKILSKAGKEVLIKSVAQAIPTYTMSVFQLPIGTCKEINSCLARFWWGKPGGKGIHWRTWRDLCMTKGEGGLGFRDLILFNQALVAKQGWRLLKWPNSLVARMLMAKYYPNGDFLGAVGNLNDSFVWKSFLWGRELLLKGVRWRVSNGENIKVFKDPWVPGIDGFKLNWKVGVDINIKVSDLLSGSGGWNIDMLNQVGTVQEQNAILDIPLVQSTSLDRQVWHYNKSGAYSVKSGYWLALKSEREKRDGNNGVPVVTEYWRHLWKLKVPPKMLHFLWRCSNGFLPCKASLFWRKIAADSICFRCQQGEETPLHATWDCSMCVVVPLRAGFYSKLHPGSYSSFSDLITHAISILTVDEMKLLVVFLWTNWNERCAIYHGEQPKPSDVLYESSVSIWKGILDVERMVSIDKMEKRGTAQGRNRRWTTPTLGSIKMNCDASVSDDRRQVGVGVVFRDARGGLVGAMGQRIDQKLRPRTAELFAIKAGLDFALENGWDAFQVESDCLEAVMLLLGDGECLTDDGVIVEEIKNLMDAMHIPGVLYIPREANKAAHSIARFVARDFGRLCWLGVGPSWLMQIIYDEVPVTRSGSRNVSCGTSSTSSCFNDVILSSF</sequence>
<dbReference type="InterPro" id="IPR026960">
    <property type="entry name" value="RVT-Znf"/>
</dbReference>
<dbReference type="PANTHER" id="PTHR33116:SF86">
    <property type="entry name" value="REVERSE TRANSCRIPTASE DOMAIN-CONTAINING PROTEIN"/>
    <property type="match status" value="1"/>
</dbReference>
<comment type="caution">
    <text evidence="2">The sequence shown here is derived from an EMBL/GenBank/DDBJ whole genome shotgun (WGS) entry which is preliminary data.</text>
</comment>
<dbReference type="InterPro" id="IPR012337">
    <property type="entry name" value="RNaseH-like_sf"/>
</dbReference>
<dbReference type="InterPro" id="IPR005135">
    <property type="entry name" value="Endo/exonuclease/phosphatase"/>
</dbReference>
<proteinExistence type="predicted"/>
<dbReference type="Gene3D" id="3.60.10.10">
    <property type="entry name" value="Endonuclease/exonuclease/phosphatase"/>
    <property type="match status" value="1"/>
</dbReference>
<dbReference type="Pfam" id="PF13966">
    <property type="entry name" value="zf-RVT"/>
    <property type="match status" value="1"/>
</dbReference>
<dbReference type="GO" id="GO:0004523">
    <property type="term" value="F:RNA-DNA hybrid ribonuclease activity"/>
    <property type="evidence" value="ECO:0007669"/>
    <property type="project" value="InterPro"/>
</dbReference>
<accession>A0AAW1WAU0</accession>
<dbReference type="Gene3D" id="3.30.420.10">
    <property type="entry name" value="Ribonuclease H-like superfamily/Ribonuclease H"/>
    <property type="match status" value="1"/>
</dbReference>
<dbReference type="PANTHER" id="PTHR33116">
    <property type="entry name" value="REVERSE TRANSCRIPTASE ZINC-BINDING DOMAIN-CONTAINING PROTEIN-RELATED-RELATED"/>
    <property type="match status" value="1"/>
</dbReference>
<dbReference type="Pfam" id="PF00078">
    <property type="entry name" value="RVT_1"/>
    <property type="match status" value="1"/>
</dbReference>
<evidence type="ECO:0000313" key="2">
    <source>
        <dbReference type="EMBL" id="KAK9921713.1"/>
    </source>
</evidence>
<organism evidence="2 3">
    <name type="scientific">Rubus argutus</name>
    <name type="common">Southern blackberry</name>
    <dbReference type="NCBI Taxonomy" id="59490"/>
    <lineage>
        <taxon>Eukaryota</taxon>
        <taxon>Viridiplantae</taxon>
        <taxon>Streptophyta</taxon>
        <taxon>Embryophyta</taxon>
        <taxon>Tracheophyta</taxon>
        <taxon>Spermatophyta</taxon>
        <taxon>Magnoliopsida</taxon>
        <taxon>eudicotyledons</taxon>
        <taxon>Gunneridae</taxon>
        <taxon>Pentapetalae</taxon>
        <taxon>rosids</taxon>
        <taxon>fabids</taxon>
        <taxon>Rosales</taxon>
        <taxon>Rosaceae</taxon>
        <taxon>Rosoideae</taxon>
        <taxon>Rosoideae incertae sedis</taxon>
        <taxon>Rubus</taxon>
    </lineage>
</organism>
<gene>
    <name evidence="2" type="ORF">M0R45_030213</name>
</gene>
<dbReference type="InterPro" id="IPR044730">
    <property type="entry name" value="RNase_H-like_dom_plant"/>
</dbReference>
<dbReference type="SUPFAM" id="SSF56672">
    <property type="entry name" value="DNA/RNA polymerases"/>
    <property type="match status" value="1"/>
</dbReference>
<dbReference type="Pfam" id="PF03372">
    <property type="entry name" value="Exo_endo_phos"/>
    <property type="match status" value="1"/>
</dbReference>
<dbReference type="EMBL" id="JBEDUW010000006">
    <property type="protein sequence ID" value="KAK9921713.1"/>
    <property type="molecule type" value="Genomic_DNA"/>
</dbReference>
<dbReference type="SUPFAM" id="SSF53098">
    <property type="entry name" value="Ribonuclease H-like"/>
    <property type="match status" value="1"/>
</dbReference>
<dbReference type="InterPro" id="IPR036397">
    <property type="entry name" value="RNaseH_sf"/>
</dbReference>
<dbReference type="Pfam" id="PF13456">
    <property type="entry name" value="RVT_3"/>
    <property type="match status" value="1"/>
</dbReference>
<reference evidence="2 3" key="1">
    <citation type="journal article" date="2023" name="G3 (Bethesda)">
        <title>A chromosome-length genome assembly and annotation of blackberry (Rubus argutus, cv. 'Hillquist').</title>
        <authorList>
            <person name="Bruna T."/>
            <person name="Aryal R."/>
            <person name="Dudchenko O."/>
            <person name="Sargent D.J."/>
            <person name="Mead D."/>
            <person name="Buti M."/>
            <person name="Cavallini A."/>
            <person name="Hytonen T."/>
            <person name="Andres J."/>
            <person name="Pham M."/>
            <person name="Weisz D."/>
            <person name="Mascagni F."/>
            <person name="Usai G."/>
            <person name="Natali L."/>
            <person name="Bassil N."/>
            <person name="Fernandez G.E."/>
            <person name="Lomsadze A."/>
            <person name="Armour M."/>
            <person name="Olukolu B."/>
            <person name="Poorten T."/>
            <person name="Britton C."/>
            <person name="Davik J."/>
            <person name="Ashrafi H."/>
            <person name="Aiden E.L."/>
            <person name="Borodovsky M."/>
            <person name="Worthington M."/>
        </authorList>
    </citation>
    <scope>NUCLEOTIDE SEQUENCE [LARGE SCALE GENOMIC DNA]</scope>
    <source>
        <strain evidence="2">PI 553951</strain>
    </source>
</reference>
<dbReference type="InterPro" id="IPR002156">
    <property type="entry name" value="RNaseH_domain"/>
</dbReference>
<dbReference type="Proteomes" id="UP001457282">
    <property type="component" value="Unassembled WGS sequence"/>
</dbReference>